<proteinExistence type="predicted"/>
<sequence>MTAKLEDLSRAELIKMVEAIWSDACDLRRICYLLMTDVDSSLDPKRGRRTDYGIDLTFQTESIDVTQWLASEAWDRSRVVSDKLERFVFEDAP</sequence>
<dbReference type="AlphaFoldDB" id="A0A5D4GVN8"/>
<accession>A0A5D4GVN8</accession>
<organism evidence="1 2">
    <name type="scientific">Neoaquamicrobium microcysteis</name>
    <dbReference type="NCBI Taxonomy" id="2682781"/>
    <lineage>
        <taxon>Bacteria</taxon>
        <taxon>Pseudomonadati</taxon>
        <taxon>Pseudomonadota</taxon>
        <taxon>Alphaproteobacteria</taxon>
        <taxon>Hyphomicrobiales</taxon>
        <taxon>Phyllobacteriaceae</taxon>
        <taxon>Neoaquamicrobium</taxon>
    </lineage>
</organism>
<keyword evidence="2" id="KW-1185">Reference proteome</keyword>
<dbReference type="EMBL" id="VSZS01000063">
    <property type="protein sequence ID" value="TYR32082.1"/>
    <property type="molecule type" value="Genomic_DNA"/>
</dbReference>
<reference evidence="1 2" key="2">
    <citation type="submission" date="2019-09" db="EMBL/GenBank/DDBJ databases">
        <title>Mesorhizobium sp. MaA-C15 isolated from Microcystis aeruginosa.</title>
        <authorList>
            <person name="Jeong S.E."/>
            <person name="Jin H.M."/>
            <person name="Jeon C.O."/>
        </authorList>
    </citation>
    <scope>NUCLEOTIDE SEQUENCE [LARGE SCALE GENOMIC DNA]</scope>
    <source>
        <strain evidence="1 2">MaA-C15</strain>
    </source>
</reference>
<dbReference type="Proteomes" id="UP000323258">
    <property type="component" value="Unassembled WGS sequence"/>
</dbReference>
<name>A0A5D4GVN8_9HYPH</name>
<reference evidence="1 2" key="1">
    <citation type="submission" date="2019-08" db="EMBL/GenBank/DDBJ databases">
        <authorList>
            <person name="Seo Y.L."/>
        </authorList>
    </citation>
    <scope>NUCLEOTIDE SEQUENCE [LARGE SCALE GENOMIC DNA]</scope>
    <source>
        <strain evidence="1 2">MaA-C15</strain>
    </source>
</reference>
<gene>
    <name evidence="1" type="ORF">FY036_13435</name>
</gene>
<evidence type="ECO:0000313" key="2">
    <source>
        <dbReference type="Proteomes" id="UP000323258"/>
    </source>
</evidence>
<dbReference type="RefSeq" id="WP_148915240.1">
    <property type="nucleotide sequence ID" value="NZ_VSZS01000063.1"/>
</dbReference>
<protein>
    <submittedName>
        <fullName evidence="1">Uncharacterized protein</fullName>
    </submittedName>
</protein>
<comment type="caution">
    <text evidence="1">The sequence shown here is derived from an EMBL/GenBank/DDBJ whole genome shotgun (WGS) entry which is preliminary data.</text>
</comment>
<evidence type="ECO:0000313" key="1">
    <source>
        <dbReference type="EMBL" id="TYR32082.1"/>
    </source>
</evidence>